<evidence type="ECO:0000259" key="12">
    <source>
        <dbReference type="Pfam" id="PF07715"/>
    </source>
</evidence>
<feature type="signal peptide" evidence="10">
    <location>
        <begin position="1"/>
        <end position="25"/>
    </location>
</feature>
<dbReference type="SUPFAM" id="SSF56935">
    <property type="entry name" value="Porins"/>
    <property type="match status" value="1"/>
</dbReference>
<evidence type="ECO:0000259" key="11">
    <source>
        <dbReference type="Pfam" id="PF00593"/>
    </source>
</evidence>
<evidence type="ECO:0000256" key="5">
    <source>
        <dbReference type="ARBA" id="ARBA00023077"/>
    </source>
</evidence>
<proteinExistence type="inferred from homology"/>
<dbReference type="InterPro" id="IPR023997">
    <property type="entry name" value="TonB-dep_OMP_SusC/RagA_CS"/>
</dbReference>
<accession>A0A1M5IYC2</accession>
<dbReference type="EMBL" id="FQUS01000025">
    <property type="protein sequence ID" value="SHG32970.1"/>
    <property type="molecule type" value="Genomic_DNA"/>
</dbReference>
<dbReference type="FunFam" id="2.170.130.10:FF:000003">
    <property type="entry name" value="SusC/RagA family TonB-linked outer membrane protein"/>
    <property type="match status" value="1"/>
</dbReference>
<gene>
    <name evidence="13" type="ORF">SAMN05443144_1253</name>
</gene>
<protein>
    <submittedName>
        <fullName evidence="13">TonB-linked outer membrane protein, SusC/RagA family</fullName>
    </submittedName>
</protein>
<dbReference type="Gene3D" id="2.170.130.10">
    <property type="entry name" value="TonB-dependent receptor, plug domain"/>
    <property type="match status" value="1"/>
</dbReference>
<keyword evidence="2 8" id="KW-0813">Transport</keyword>
<dbReference type="InterPro" id="IPR008969">
    <property type="entry name" value="CarboxyPept-like_regulatory"/>
</dbReference>
<dbReference type="NCBIfam" id="TIGR04057">
    <property type="entry name" value="SusC_RagA_signa"/>
    <property type="match status" value="1"/>
</dbReference>
<dbReference type="InterPro" id="IPR036942">
    <property type="entry name" value="Beta-barrel_TonB_sf"/>
</dbReference>
<dbReference type="Pfam" id="PF13715">
    <property type="entry name" value="CarbopepD_reg_2"/>
    <property type="match status" value="1"/>
</dbReference>
<evidence type="ECO:0000313" key="13">
    <source>
        <dbReference type="EMBL" id="SHG32970.1"/>
    </source>
</evidence>
<keyword evidence="14" id="KW-1185">Reference proteome</keyword>
<dbReference type="InterPro" id="IPR037066">
    <property type="entry name" value="Plug_dom_sf"/>
</dbReference>
<evidence type="ECO:0000256" key="8">
    <source>
        <dbReference type="PROSITE-ProRule" id="PRU01360"/>
    </source>
</evidence>
<dbReference type="Proteomes" id="UP000184041">
    <property type="component" value="Unassembled WGS sequence"/>
</dbReference>
<dbReference type="InterPro" id="IPR012910">
    <property type="entry name" value="Plug_dom"/>
</dbReference>
<evidence type="ECO:0000256" key="4">
    <source>
        <dbReference type="ARBA" id="ARBA00022692"/>
    </source>
</evidence>
<dbReference type="STRING" id="1194090.SAMN05443144_1253"/>
<evidence type="ECO:0000256" key="2">
    <source>
        <dbReference type="ARBA" id="ARBA00022448"/>
    </source>
</evidence>
<evidence type="ECO:0000256" key="7">
    <source>
        <dbReference type="ARBA" id="ARBA00023237"/>
    </source>
</evidence>
<dbReference type="Gene3D" id="2.60.40.1120">
    <property type="entry name" value="Carboxypeptidase-like, regulatory domain"/>
    <property type="match status" value="1"/>
</dbReference>
<reference evidence="13 14" key="1">
    <citation type="submission" date="2016-11" db="EMBL/GenBank/DDBJ databases">
        <authorList>
            <person name="Jaros S."/>
            <person name="Januszkiewicz K."/>
            <person name="Wedrychowicz H."/>
        </authorList>
    </citation>
    <scope>NUCLEOTIDE SEQUENCE [LARGE SCALE GENOMIC DNA]</scope>
    <source>
        <strain evidence="13 14">DSM 21986</strain>
    </source>
</reference>
<keyword evidence="6 8" id="KW-0472">Membrane</keyword>
<organism evidence="13 14">
    <name type="scientific">Fodinibius roseus</name>
    <dbReference type="NCBI Taxonomy" id="1194090"/>
    <lineage>
        <taxon>Bacteria</taxon>
        <taxon>Pseudomonadati</taxon>
        <taxon>Balneolota</taxon>
        <taxon>Balneolia</taxon>
        <taxon>Balneolales</taxon>
        <taxon>Balneolaceae</taxon>
        <taxon>Fodinibius</taxon>
    </lineage>
</organism>
<dbReference type="FunFam" id="2.60.40.1120:FF:000003">
    <property type="entry name" value="Outer membrane protein Omp121"/>
    <property type="match status" value="1"/>
</dbReference>
<evidence type="ECO:0000313" key="14">
    <source>
        <dbReference type="Proteomes" id="UP000184041"/>
    </source>
</evidence>
<evidence type="ECO:0000256" key="6">
    <source>
        <dbReference type="ARBA" id="ARBA00023136"/>
    </source>
</evidence>
<sequence length="1024" mass="112938">MNYMMKRLLSLFSFVFLFAVVGLQAQNIDVSGQVVDAATGESLPGVNITVQGTTSGTTTDIDGNYEITVPSDATLVFSFVGFQRTEIPVEGRSTIDVELQESTAALDEVVVVGFGTQRRADVTGAVSSVSASELEEQPLTNTELGLQGISPGLTVEYEGGQPGEENAVTRIRGTGTLNNANPLVLVDGVEQSLSTLEPSSIESISVLKDAASAAIYGSRAANGVILVTTKRGANSGMTVKYNTHVGIQNELGFPEGASKEDWMRLENEAQINAGGSPIYSEEYISNVVAGTNPLQYPFAEWEKGVFRENALEHNHSLSVSTGSDVGRIYALVNYTNTDGVIQSFNNEEASIRINSDLYLTDELTAKANILYRNRDVSGPGFTPARITQGILHINRNAVMSYPDGQEATGDLLFGQWNPFIMANSGETTRMSNDIVGTVGLDYQINEMFSLEGDFTANITSTDETVFRESRNGMINYVTGEPVAASGWFGTNTLQEGRYAERELSQRLYLNYEQTVGAHNMSGVAGYEEIFNRTEQVSAARANFFNNELRALSAGDAGNQRTCQPYDDPGRFTDGCYDNEWRLRSFFGRANYSYDDRYSLQANLRYDGSSRFGDGNRWGLYPSFSAGWRISSESFMDNVDAVSNLRLRGSWGQLGNQEIGLFQFMNTYNLNQPYQFNGNVVPGAAVTDAGNPIITWETTTMTNIGLDVGLMDDRFEIIGEYFWNYTDDILLDLPIPPTIGVDPPTQNAAEVSNIGWELQVNYNSVSRGDDALQYSIGVNFSDVVNEIESLSGEGPFYPDKFTVWTEGESINSLRGFTSPGLYRSQEDLNQYPARINPNAGIGDIIYKDLNGDGNLSQSLAVDGGDQVIMGNEDPRYEFGVNFNASYRGFDFSMFWQGVLKQHHTLDGALMEGPNWQNFIPKVMAEKTFHPERNPDGTWPKVTAGNTWNLQESDFWLQDTKYARLKNVQLGYRIPQSVVTNLRIYVAGTNLLTFTPTDLFDPELPRGRSQFFPHTKKLTVGMNVTF</sequence>
<evidence type="ECO:0000256" key="10">
    <source>
        <dbReference type="SAM" id="SignalP"/>
    </source>
</evidence>
<evidence type="ECO:0000256" key="9">
    <source>
        <dbReference type="RuleBase" id="RU003357"/>
    </source>
</evidence>
<dbReference type="NCBIfam" id="TIGR04056">
    <property type="entry name" value="OMP_RagA_SusC"/>
    <property type="match status" value="1"/>
</dbReference>
<dbReference type="PROSITE" id="PS52016">
    <property type="entry name" value="TONB_DEPENDENT_REC_3"/>
    <property type="match status" value="1"/>
</dbReference>
<feature type="domain" description="TonB-dependent receptor plug" evidence="12">
    <location>
        <begin position="120"/>
        <end position="224"/>
    </location>
</feature>
<dbReference type="Gene3D" id="2.40.170.20">
    <property type="entry name" value="TonB-dependent receptor, beta-barrel domain"/>
    <property type="match status" value="1"/>
</dbReference>
<evidence type="ECO:0000256" key="3">
    <source>
        <dbReference type="ARBA" id="ARBA00022452"/>
    </source>
</evidence>
<dbReference type="InterPro" id="IPR023996">
    <property type="entry name" value="TonB-dep_OMP_SusC/RagA"/>
</dbReference>
<evidence type="ECO:0000256" key="1">
    <source>
        <dbReference type="ARBA" id="ARBA00004571"/>
    </source>
</evidence>
<keyword evidence="4 8" id="KW-0812">Transmembrane</keyword>
<dbReference type="InterPro" id="IPR000531">
    <property type="entry name" value="Beta-barrel_TonB"/>
</dbReference>
<keyword evidence="10" id="KW-0732">Signal</keyword>
<comment type="similarity">
    <text evidence="8 9">Belongs to the TonB-dependent receptor family.</text>
</comment>
<dbReference type="SUPFAM" id="SSF49464">
    <property type="entry name" value="Carboxypeptidase regulatory domain-like"/>
    <property type="match status" value="1"/>
</dbReference>
<dbReference type="GO" id="GO:0009279">
    <property type="term" value="C:cell outer membrane"/>
    <property type="evidence" value="ECO:0007669"/>
    <property type="project" value="UniProtKB-SubCell"/>
</dbReference>
<dbReference type="Pfam" id="PF00593">
    <property type="entry name" value="TonB_dep_Rec_b-barrel"/>
    <property type="match status" value="1"/>
</dbReference>
<name>A0A1M5IYC2_9BACT</name>
<comment type="subcellular location">
    <subcellularLocation>
        <location evidence="1 8">Cell outer membrane</location>
        <topology evidence="1 8">Multi-pass membrane protein</topology>
    </subcellularLocation>
</comment>
<feature type="domain" description="TonB-dependent receptor-like beta-barrel" evidence="11">
    <location>
        <begin position="484"/>
        <end position="989"/>
    </location>
</feature>
<feature type="chain" id="PRO_5009911221" evidence="10">
    <location>
        <begin position="26"/>
        <end position="1024"/>
    </location>
</feature>
<keyword evidence="7 8" id="KW-0998">Cell outer membrane</keyword>
<keyword evidence="5 9" id="KW-0798">TonB box</keyword>
<keyword evidence="3 8" id="KW-1134">Transmembrane beta strand</keyword>
<dbReference type="AlphaFoldDB" id="A0A1M5IYC2"/>
<dbReference type="Pfam" id="PF07715">
    <property type="entry name" value="Plug"/>
    <property type="match status" value="1"/>
</dbReference>
<dbReference type="InterPro" id="IPR039426">
    <property type="entry name" value="TonB-dep_rcpt-like"/>
</dbReference>